<dbReference type="EMBL" id="BK015978">
    <property type="protein sequence ID" value="DAF88116.1"/>
    <property type="molecule type" value="Genomic_DNA"/>
</dbReference>
<keyword evidence="2" id="KW-0808">Transferase</keyword>
<evidence type="ECO:0000259" key="1">
    <source>
        <dbReference type="Pfam" id="PF03819"/>
    </source>
</evidence>
<sequence length="194" mass="22508">MISDELRTIAMFYGNENQYDKLQEELGELIEAIDEDNLEHIAEEIADVEIMLEQIKYLSNLYETVKLQKDYKIMRQLQRVHKEALAKSTTTGLPSYEKAAKATLEFLEDRTRIKATEEKQKDERVDKPSHYMLDGLNVEAIDVIRSVLGIDGFKAHCRGCALKYLLRANKKNGLEDLKKARVYLNWEIEYGCDN</sequence>
<reference evidence="2" key="1">
    <citation type="journal article" date="2021" name="Proc. Natl. Acad. Sci. U.S.A.">
        <title>A Catalog of Tens of Thousands of Viruses from Human Metagenomes Reveals Hidden Associations with Chronic Diseases.</title>
        <authorList>
            <person name="Tisza M.J."/>
            <person name="Buck C.B."/>
        </authorList>
    </citation>
    <scope>NUCLEOTIDE SEQUENCE</scope>
    <source>
        <strain evidence="2">Ctub511</strain>
    </source>
</reference>
<dbReference type="Pfam" id="PF03819">
    <property type="entry name" value="MazG"/>
    <property type="match status" value="1"/>
</dbReference>
<feature type="domain" description="NTP pyrophosphohydrolase MazG-like" evidence="1">
    <location>
        <begin position="20"/>
        <end position="61"/>
    </location>
</feature>
<organism evidence="2">
    <name type="scientific">Siphoviridae sp. ctub511</name>
    <dbReference type="NCBI Taxonomy" id="2825714"/>
    <lineage>
        <taxon>Viruses</taxon>
        <taxon>Duplodnaviria</taxon>
        <taxon>Heunggongvirae</taxon>
        <taxon>Uroviricota</taxon>
        <taxon>Caudoviricetes</taxon>
    </lineage>
</organism>
<dbReference type="GO" id="GO:0016301">
    <property type="term" value="F:kinase activity"/>
    <property type="evidence" value="ECO:0007669"/>
    <property type="project" value="UniProtKB-KW"/>
</dbReference>
<dbReference type="InterPro" id="IPR004518">
    <property type="entry name" value="MazG-like_dom"/>
</dbReference>
<dbReference type="CDD" id="cd11539">
    <property type="entry name" value="NTP-PPase_u2"/>
    <property type="match status" value="1"/>
</dbReference>
<dbReference type="InterPro" id="IPR021739">
    <property type="entry name" value="SaV-like"/>
</dbReference>
<protein>
    <submittedName>
        <fullName evidence="2">Nucelotide kinase</fullName>
    </submittedName>
</protein>
<accession>A0A8S5U0Y5</accession>
<dbReference type="Pfam" id="PF11753">
    <property type="entry name" value="DUF3310"/>
    <property type="match status" value="1"/>
</dbReference>
<dbReference type="SUPFAM" id="SSF101386">
    <property type="entry name" value="all-alpha NTP pyrophosphatases"/>
    <property type="match status" value="1"/>
</dbReference>
<evidence type="ECO:0000313" key="2">
    <source>
        <dbReference type="EMBL" id="DAF88116.1"/>
    </source>
</evidence>
<dbReference type="Gene3D" id="1.10.287.1080">
    <property type="entry name" value="MazG-like"/>
    <property type="match status" value="1"/>
</dbReference>
<name>A0A8S5U0Y5_9CAUD</name>
<proteinExistence type="predicted"/>
<keyword evidence="2" id="KW-0418">Kinase</keyword>